<proteinExistence type="predicted"/>
<reference evidence="1" key="1">
    <citation type="journal article" date="2015" name="Nature">
        <title>Complex archaea that bridge the gap between prokaryotes and eukaryotes.</title>
        <authorList>
            <person name="Spang A."/>
            <person name="Saw J.H."/>
            <person name="Jorgensen S.L."/>
            <person name="Zaremba-Niedzwiedzka K."/>
            <person name="Martijn J."/>
            <person name="Lind A.E."/>
            <person name="van Eijk R."/>
            <person name="Schleper C."/>
            <person name="Guy L."/>
            <person name="Ettema T.J."/>
        </authorList>
    </citation>
    <scope>NUCLEOTIDE SEQUENCE</scope>
</reference>
<accession>A0A0F9QEX1</accession>
<sequence>MKNNLEYKEEFNRLIDDYARSILRKKLSMANSQQIELFNRLYKSIDEIPLDKMAWAYSQVMRTVDTE</sequence>
<protein>
    <submittedName>
        <fullName evidence="1">Uncharacterized protein</fullName>
    </submittedName>
</protein>
<comment type="caution">
    <text evidence="1">The sequence shown here is derived from an EMBL/GenBank/DDBJ whole genome shotgun (WGS) entry which is preliminary data.</text>
</comment>
<dbReference type="AlphaFoldDB" id="A0A0F9QEX1"/>
<gene>
    <name evidence="1" type="ORF">LCGC14_1104250</name>
</gene>
<organism evidence="1">
    <name type="scientific">marine sediment metagenome</name>
    <dbReference type="NCBI Taxonomy" id="412755"/>
    <lineage>
        <taxon>unclassified sequences</taxon>
        <taxon>metagenomes</taxon>
        <taxon>ecological metagenomes</taxon>
    </lineage>
</organism>
<name>A0A0F9QEX1_9ZZZZ</name>
<dbReference type="EMBL" id="LAZR01004996">
    <property type="protein sequence ID" value="KKN03788.1"/>
    <property type="molecule type" value="Genomic_DNA"/>
</dbReference>
<evidence type="ECO:0000313" key="1">
    <source>
        <dbReference type="EMBL" id="KKN03788.1"/>
    </source>
</evidence>